<evidence type="ECO:0000259" key="3">
    <source>
        <dbReference type="Pfam" id="PF08585"/>
    </source>
</evidence>
<feature type="domain" description="RecQ mediated genome instability protein 1 OB-fold" evidence="3">
    <location>
        <begin position="77"/>
        <end position="224"/>
    </location>
</feature>
<evidence type="ECO:0000256" key="1">
    <source>
        <dbReference type="ARBA" id="ARBA00006395"/>
    </source>
</evidence>
<dbReference type="Gene3D" id="2.40.50.770">
    <property type="entry name" value="RecQ-mediated genome instability protein Rmi1, C-terminal domain"/>
    <property type="match status" value="1"/>
</dbReference>
<protein>
    <recommendedName>
        <fullName evidence="2">RecQ-mediated genome instability protein 1</fullName>
    </recommendedName>
</protein>
<accession>A0A8H6VRR9</accession>
<comment type="similarity">
    <text evidence="1">Belongs to the RMI1 family.</text>
</comment>
<proteinExistence type="inferred from homology"/>
<dbReference type="PANTHER" id="PTHR14790">
    <property type="entry name" value="RECQ-MEDIATED GENOME INSTABILITY PROTEIN 1 RMI1"/>
    <property type="match status" value="1"/>
</dbReference>
<dbReference type="GO" id="GO:0016604">
    <property type="term" value="C:nuclear body"/>
    <property type="evidence" value="ECO:0007669"/>
    <property type="project" value="TreeGrafter"/>
</dbReference>
<dbReference type="Pfam" id="PF21000">
    <property type="entry name" value="RMI1_N_N"/>
    <property type="match status" value="1"/>
</dbReference>
<keyword evidence="6" id="KW-1185">Reference proteome</keyword>
<dbReference type="GO" id="GO:0000712">
    <property type="term" value="P:resolution of meiotic recombination intermediates"/>
    <property type="evidence" value="ECO:0007669"/>
    <property type="project" value="TreeGrafter"/>
</dbReference>
<dbReference type="OrthoDB" id="341511at2759"/>
<name>A0A8H6VRR9_9PEZI</name>
<dbReference type="SMART" id="SM01161">
    <property type="entry name" value="DUF1767"/>
    <property type="match status" value="1"/>
</dbReference>
<dbReference type="EMBL" id="JABCIY010000003">
    <property type="protein sequence ID" value="KAF7198164.1"/>
    <property type="molecule type" value="Genomic_DNA"/>
</dbReference>
<evidence type="ECO:0000313" key="5">
    <source>
        <dbReference type="EMBL" id="KAF7198164.1"/>
    </source>
</evidence>
<evidence type="ECO:0000259" key="4">
    <source>
        <dbReference type="Pfam" id="PF21000"/>
    </source>
</evidence>
<dbReference type="GO" id="GO:0000724">
    <property type="term" value="P:double-strand break repair via homologous recombination"/>
    <property type="evidence" value="ECO:0007669"/>
    <property type="project" value="TreeGrafter"/>
</dbReference>
<organism evidence="5 6">
    <name type="scientific">Pseudocercospora fuligena</name>
    <dbReference type="NCBI Taxonomy" id="685502"/>
    <lineage>
        <taxon>Eukaryota</taxon>
        <taxon>Fungi</taxon>
        <taxon>Dikarya</taxon>
        <taxon>Ascomycota</taxon>
        <taxon>Pezizomycotina</taxon>
        <taxon>Dothideomycetes</taxon>
        <taxon>Dothideomycetidae</taxon>
        <taxon>Mycosphaerellales</taxon>
        <taxon>Mycosphaerellaceae</taxon>
        <taxon>Pseudocercospora</taxon>
    </lineage>
</organism>
<dbReference type="InterPro" id="IPR049363">
    <property type="entry name" value="RMI1_N"/>
</dbReference>
<dbReference type="InterPro" id="IPR013894">
    <property type="entry name" value="RMI1_OB"/>
</dbReference>
<sequence>MPPSTASSDINHLSQAIQAHLASKHIPPTQQWLQNFVPTLRLTTPLIANQKTAEYRLLQTDICSTVQSTPRSTFSAGIASPEVQEQRVPGPVPVQVLDIEDIGRSRWSQVEAIEMEERGETKRGHEVIRVVAETEDENQETQATTGANAQSGPHKLLLQDCKGTKVYAFELENVKGIGIDLAIGSKLVIKDFVVARGVIILTNAGTEVLGGKVEAWDKKWREDRKKVLKEKAGWREGMGIDTSVT</sequence>
<dbReference type="GO" id="GO:0031422">
    <property type="term" value="C:RecQ family helicase-topoisomerase III complex"/>
    <property type="evidence" value="ECO:0007669"/>
    <property type="project" value="TreeGrafter"/>
</dbReference>
<evidence type="ECO:0000313" key="6">
    <source>
        <dbReference type="Proteomes" id="UP000660729"/>
    </source>
</evidence>
<gene>
    <name evidence="5" type="ORF">HII31_00520</name>
</gene>
<dbReference type="InterPro" id="IPR042470">
    <property type="entry name" value="RMI1_N_C_sf"/>
</dbReference>
<dbReference type="Proteomes" id="UP000660729">
    <property type="component" value="Unassembled WGS sequence"/>
</dbReference>
<dbReference type="PANTHER" id="PTHR14790:SF15">
    <property type="entry name" value="RECQ-MEDIATED GENOME INSTABILITY PROTEIN 1"/>
    <property type="match status" value="1"/>
</dbReference>
<comment type="caution">
    <text evidence="5">The sequence shown here is derived from an EMBL/GenBank/DDBJ whole genome shotgun (WGS) entry which is preliminary data.</text>
</comment>
<dbReference type="AlphaFoldDB" id="A0A8H6VRR9"/>
<reference evidence="5" key="1">
    <citation type="submission" date="2020-04" db="EMBL/GenBank/DDBJ databases">
        <title>Draft genome resource of the tomato pathogen Pseudocercospora fuligena.</title>
        <authorList>
            <person name="Zaccaron A."/>
        </authorList>
    </citation>
    <scope>NUCLEOTIDE SEQUENCE</scope>
    <source>
        <strain evidence="5">PF001</strain>
    </source>
</reference>
<feature type="domain" description="RMI1 N-terminal" evidence="4">
    <location>
        <begin position="21"/>
        <end position="65"/>
    </location>
</feature>
<evidence type="ECO:0000256" key="2">
    <source>
        <dbReference type="ARBA" id="ARBA00018987"/>
    </source>
</evidence>
<dbReference type="Pfam" id="PF08585">
    <property type="entry name" value="RMI1_N_C"/>
    <property type="match status" value="1"/>
</dbReference>